<organism evidence="2 3">
    <name type="scientific">Anas zonorhyncha</name>
    <name type="common">Eastern spot-billed duck</name>
    <dbReference type="NCBI Taxonomy" id="75864"/>
    <lineage>
        <taxon>Eukaryota</taxon>
        <taxon>Metazoa</taxon>
        <taxon>Chordata</taxon>
        <taxon>Craniata</taxon>
        <taxon>Vertebrata</taxon>
        <taxon>Euteleostomi</taxon>
        <taxon>Archelosauria</taxon>
        <taxon>Archosauria</taxon>
        <taxon>Dinosauria</taxon>
        <taxon>Saurischia</taxon>
        <taxon>Theropoda</taxon>
        <taxon>Coelurosauria</taxon>
        <taxon>Aves</taxon>
        <taxon>Neognathae</taxon>
        <taxon>Galloanserae</taxon>
        <taxon>Anseriformes</taxon>
        <taxon>Anatidae</taxon>
        <taxon>Anatinae</taxon>
        <taxon>Anas</taxon>
    </lineage>
</organism>
<dbReference type="AlphaFoldDB" id="A0A8C0A0Y5"/>
<dbReference type="Proteomes" id="UP000694549">
    <property type="component" value="Unplaced"/>
</dbReference>
<accession>A0A8C0A0Y5</accession>
<sequence length="96" mass="10641">MTSFKPLPFCAFKSKLDPGDGASFLLTATSCTAEEQRKATTPCTHHISSRRLQQTHGGGHEFVSSKPSTRTSPALVFFLREHNTLVRKEMAKHHST</sequence>
<evidence type="ECO:0000313" key="3">
    <source>
        <dbReference type="Proteomes" id="UP000694549"/>
    </source>
</evidence>
<name>A0A8C0A0Y5_9AVES</name>
<protein>
    <submittedName>
        <fullName evidence="2">Uncharacterized protein</fullName>
    </submittedName>
</protein>
<reference evidence="2" key="1">
    <citation type="submission" date="2025-08" db="UniProtKB">
        <authorList>
            <consortium name="Ensembl"/>
        </authorList>
    </citation>
    <scope>IDENTIFICATION</scope>
</reference>
<proteinExistence type="predicted"/>
<dbReference type="Ensembl" id="ENSAZOT00000031249.1">
    <property type="protein sequence ID" value="ENSAZOP00000029193.1"/>
    <property type="gene ID" value="ENSAZOG00000018312.1"/>
</dbReference>
<evidence type="ECO:0000313" key="2">
    <source>
        <dbReference type="Ensembl" id="ENSAZOP00000029193.1"/>
    </source>
</evidence>
<reference evidence="2" key="2">
    <citation type="submission" date="2025-09" db="UniProtKB">
        <authorList>
            <consortium name="Ensembl"/>
        </authorList>
    </citation>
    <scope>IDENTIFICATION</scope>
</reference>
<keyword evidence="3" id="KW-1185">Reference proteome</keyword>
<feature type="region of interest" description="Disordered" evidence="1">
    <location>
        <begin position="39"/>
        <end position="68"/>
    </location>
</feature>
<dbReference type="PROSITE" id="PS51257">
    <property type="entry name" value="PROKAR_LIPOPROTEIN"/>
    <property type="match status" value="1"/>
</dbReference>
<evidence type="ECO:0000256" key="1">
    <source>
        <dbReference type="SAM" id="MobiDB-lite"/>
    </source>
</evidence>